<dbReference type="Proteomes" id="UP000620633">
    <property type="component" value="Unassembled WGS sequence"/>
</dbReference>
<dbReference type="EMBL" id="BMQO01000019">
    <property type="protein sequence ID" value="GGS36488.1"/>
    <property type="molecule type" value="Genomic_DNA"/>
</dbReference>
<gene>
    <name evidence="2" type="ORF">GCM10008961_30180</name>
</gene>
<evidence type="ECO:0000256" key="1">
    <source>
        <dbReference type="SAM" id="MobiDB-lite"/>
    </source>
</evidence>
<evidence type="ECO:0000313" key="3">
    <source>
        <dbReference type="Proteomes" id="UP000620633"/>
    </source>
</evidence>
<comment type="caution">
    <text evidence="2">The sequence shown here is derived from an EMBL/GenBank/DDBJ whole genome shotgun (WGS) entry which is preliminary data.</text>
</comment>
<sequence length="82" mass="8493">MGCLPPIVQGRSSAQTVRHGTVEVRPRVGRTVRVDGALREGGERGLEAARVLLAVDLPLGEEVQEEGGGGRTAHPAGAIDEA</sequence>
<reference evidence="3" key="1">
    <citation type="journal article" date="2019" name="Int. J. Syst. Evol. Microbiol.">
        <title>The Global Catalogue of Microorganisms (GCM) 10K type strain sequencing project: providing services to taxonomists for standard genome sequencing and annotation.</title>
        <authorList>
            <consortium name="The Broad Institute Genomics Platform"/>
            <consortium name="The Broad Institute Genome Sequencing Center for Infectious Disease"/>
            <person name="Wu L."/>
            <person name="Ma J."/>
        </authorList>
    </citation>
    <scope>NUCLEOTIDE SEQUENCE [LARGE SCALE GENOMIC DNA]</scope>
    <source>
        <strain evidence="3">JCM 31406</strain>
    </source>
</reference>
<protein>
    <submittedName>
        <fullName evidence="2">Uncharacterized protein</fullName>
    </submittedName>
</protein>
<evidence type="ECO:0000313" key="2">
    <source>
        <dbReference type="EMBL" id="GGS36488.1"/>
    </source>
</evidence>
<feature type="region of interest" description="Disordered" evidence="1">
    <location>
        <begin position="1"/>
        <end position="20"/>
    </location>
</feature>
<name>A0ABQ2SPV5_9DEIO</name>
<keyword evidence="3" id="KW-1185">Reference proteome</keyword>
<organism evidence="2 3">
    <name type="scientific">Deinococcus knuensis</name>
    <dbReference type="NCBI Taxonomy" id="1837380"/>
    <lineage>
        <taxon>Bacteria</taxon>
        <taxon>Thermotogati</taxon>
        <taxon>Deinococcota</taxon>
        <taxon>Deinococci</taxon>
        <taxon>Deinococcales</taxon>
        <taxon>Deinococcaceae</taxon>
        <taxon>Deinococcus</taxon>
    </lineage>
</organism>
<proteinExistence type="predicted"/>
<feature type="region of interest" description="Disordered" evidence="1">
    <location>
        <begin position="63"/>
        <end position="82"/>
    </location>
</feature>
<accession>A0ABQ2SPV5</accession>